<evidence type="ECO:0000256" key="9">
    <source>
        <dbReference type="SAM" id="Phobius"/>
    </source>
</evidence>
<proteinExistence type="inferred from homology"/>
<feature type="transmembrane region" description="Helical" evidence="9">
    <location>
        <begin position="401"/>
        <end position="421"/>
    </location>
</feature>
<keyword evidence="6" id="KW-0769">Symport</keyword>
<feature type="transmembrane region" description="Helical" evidence="9">
    <location>
        <begin position="60"/>
        <end position="83"/>
    </location>
</feature>
<feature type="transmembrane region" description="Helical" evidence="9">
    <location>
        <begin position="308"/>
        <end position="327"/>
    </location>
</feature>
<dbReference type="PANTHER" id="PTHR43528:SF1">
    <property type="entry name" value="ALPHA-KETOGLUTARATE PERMEASE"/>
    <property type="match status" value="1"/>
</dbReference>
<feature type="transmembrane region" description="Helical" evidence="9">
    <location>
        <begin position="193"/>
        <end position="212"/>
    </location>
</feature>
<dbReference type="Gene3D" id="1.20.1250.20">
    <property type="entry name" value="MFS general substrate transporter like domains"/>
    <property type="match status" value="2"/>
</dbReference>
<dbReference type="AlphaFoldDB" id="A0A0H3KEJ3"/>
<dbReference type="InterPro" id="IPR036259">
    <property type="entry name" value="MFS_trans_sf"/>
</dbReference>
<evidence type="ECO:0000256" key="5">
    <source>
        <dbReference type="ARBA" id="ARBA00022692"/>
    </source>
</evidence>
<feature type="transmembrane region" description="Helical" evidence="9">
    <location>
        <begin position="161"/>
        <end position="181"/>
    </location>
</feature>
<dbReference type="InterPro" id="IPR011701">
    <property type="entry name" value="MFS"/>
</dbReference>
<evidence type="ECO:0000259" key="10">
    <source>
        <dbReference type="PROSITE" id="PS50850"/>
    </source>
</evidence>
<dbReference type="PROSITE" id="PS50850">
    <property type="entry name" value="MFS"/>
    <property type="match status" value="1"/>
</dbReference>
<evidence type="ECO:0000256" key="2">
    <source>
        <dbReference type="ARBA" id="ARBA00008240"/>
    </source>
</evidence>
<keyword evidence="7 9" id="KW-1133">Transmembrane helix</keyword>
<evidence type="ECO:0000256" key="3">
    <source>
        <dbReference type="ARBA" id="ARBA00022448"/>
    </source>
</evidence>
<comment type="subcellular location">
    <subcellularLocation>
        <location evidence="1">Cell membrane</location>
        <topology evidence="1">Multi-pass membrane protein</topology>
    </subcellularLocation>
</comment>
<feature type="transmembrane region" description="Helical" evidence="9">
    <location>
        <begin position="333"/>
        <end position="358"/>
    </location>
</feature>
<evidence type="ECO:0000313" key="12">
    <source>
        <dbReference type="Proteomes" id="UP000008815"/>
    </source>
</evidence>
<keyword evidence="5 9" id="KW-0812">Transmembrane</keyword>
<feature type="transmembrane region" description="Helical" evidence="9">
    <location>
        <begin position="95"/>
        <end position="118"/>
    </location>
</feature>
<keyword evidence="12" id="KW-1185">Reference proteome</keyword>
<evidence type="ECO:0000256" key="7">
    <source>
        <dbReference type="ARBA" id="ARBA00022989"/>
    </source>
</evidence>
<dbReference type="KEGG" id="bmj:BMULJ_01594"/>
<dbReference type="PROSITE" id="PS00216">
    <property type="entry name" value="SUGAR_TRANSPORT_1"/>
    <property type="match status" value="1"/>
</dbReference>
<dbReference type="FunFam" id="1.20.1250.20:FF:000001">
    <property type="entry name" value="Dicarboxylate MFS transporter"/>
    <property type="match status" value="1"/>
</dbReference>
<dbReference type="HOGENOM" id="CLU_001265_39_0_4"/>
<dbReference type="GO" id="GO:0005886">
    <property type="term" value="C:plasma membrane"/>
    <property type="evidence" value="ECO:0007669"/>
    <property type="project" value="UniProtKB-SubCell"/>
</dbReference>
<dbReference type="eggNOG" id="COG2814">
    <property type="taxonomic scope" value="Bacteria"/>
</dbReference>
<keyword evidence="4" id="KW-1003">Cell membrane</keyword>
<evidence type="ECO:0000256" key="6">
    <source>
        <dbReference type="ARBA" id="ARBA00022847"/>
    </source>
</evidence>
<sequence>MNTTTLTTQDAARPSAAQIRRIIFAASIGNALEWFDLIVYGFFAVTIAKLFFPATSEATSLLLTLGTFGLSYLIRPIGGFVLGAYADRAGRKASLLLSIAMMMGGTLLIAAMPTYASIGILAPLGIMLSRLMQGFSAGGEFASSTAFLVEHAPQRRGFMSSWQFASQGLATLLASGFGALLTSTLTPAQLESWGWRVPFLFGLAIGPVGLYIRRYVDEGVEFRTQARAEAPVRELFTHYKMRLLLAIGALVISTAINYMVLYMPTYAIKQLGLPASTGFAATLATGFVLTLVTPLVGHLSDRTGRIRVMTTAALLMLLTVWPTFAWLTRHASFATMLAALIWIGALKAMYCGALPALMSELFPAQTRATGLAVSYNTGVTLFGGFAPFVITWLISATGNRLSPALYLIGCAILSLVALFVARTRLRMQ</sequence>
<feature type="transmembrane region" description="Helical" evidence="9">
    <location>
        <begin position="130"/>
        <end position="149"/>
    </location>
</feature>
<dbReference type="EMBL" id="AP009385">
    <property type="protein sequence ID" value="BAG43517.1"/>
    <property type="molecule type" value="Genomic_DNA"/>
</dbReference>
<evidence type="ECO:0000256" key="4">
    <source>
        <dbReference type="ARBA" id="ARBA00022475"/>
    </source>
</evidence>
<organism evidence="11 12">
    <name type="scientific">Burkholderia multivorans (strain ATCC 17616 / 249)</name>
    <dbReference type="NCBI Taxonomy" id="395019"/>
    <lineage>
        <taxon>Bacteria</taxon>
        <taxon>Pseudomonadati</taxon>
        <taxon>Pseudomonadota</taxon>
        <taxon>Betaproteobacteria</taxon>
        <taxon>Burkholderiales</taxon>
        <taxon>Burkholderiaceae</taxon>
        <taxon>Burkholderia</taxon>
        <taxon>Burkholderia cepacia complex</taxon>
    </lineage>
</organism>
<feature type="transmembrane region" description="Helical" evidence="9">
    <location>
        <begin position="275"/>
        <end position="296"/>
    </location>
</feature>
<evidence type="ECO:0000256" key="1">
    <source>
        <dbReference type="ARBA" id="ARBA00004651"/>
    </source>
</evidence>
<protein>
    <submittedName>
        <fullName evidence="11">Proline/betaine transporter</fullName>
    </submittedName>
</protein>
<dbReference type="GO" id="GO:0015293">
    <property type="term" value="F:symporter activity"/>
    <property type="evidence" value="ECO:0007669"/>
    <property type="project" value="UniProtKB-KW"/>
</dbReference>
<evidence type="ECO:0000313" key="11">
    <source>
        <dbReference type="EMBL" id="BAG43517.1"/>
    </source>
</evidence>
<dbReference type="InterPro" id="IPR020846">
    <property type="entry name" value="MFS_dom"/>
</dbReference>
<gene>
    <name evidence="11" type="primary">proP</name>
    <name evidence="11" type="ordered locus">BMULJ_01594</name>
</gene>
<accession>A0A0H3KEJ3</accession>
<dbReference type="PANTHER" id="PTHR43528">
    <property type="entry name" value="ALPHA-KETOGLUTARATE PERMEASE"/>
    <property type="match status" value="1"/>
</dbReference>
<dbReference type="Proteomes" id="UP000008815">
    <property type="component" value="Chromosome 1"/>
</dbReference>
<dbReference type="InterPro" id="IPR005829">
    <property type="entry name" value="Sugar_transporter_CS"/>
</dbReference>
<dbReference type="Pfam" id="PF07690">
    <property type="entry name" value="MFS_1"/>
    <property type="match status" value="1"/>
</dbReference>
<feature type="transmembrane region" description="Helical" evidence="9">
    <location>
        <begin position="243"/>
        <end position="263"/>
    </location>
</feature>
<feature type="domain" description="Major facilitator superfamily (MFS) profile" evidence="10">
    <location>
        <begin position="22"/>
        <end position="426"/>
    </location>
</feature>
<dbReference type="SUPFAM" id="SSF103473">
    <property type="entry name" value="MFS general substrate transporter"/>
    <property type="match status" value="1"/>
</dbReference>
<reference evidence="11 12" key="1">
    <citation type="submission" date="2007-04" db="EMBL/GenBank/DDBJ databases">
        <title>Complete genome sequence of Burkholderia multivorans ATCC 17616.</title>
        <authorList>
            <person name="Ohtsubo Y."/>
            <person name="Yamashita A."/>
            <person name="Kurokawa K."/>
            <person name="Takami H."/>
            <person name="Yuhara S."/>
            <person name="Nishiyama E."/>
            <person name="Endo R."/>
            <person name="Miyazaki R."/>
            <person name="Ono A."/>
            <person name="Yano K."/>
            <person name="Ito M."/>
            <person name="Sota M."/>
            <person name="Yuji N."/>
            <person name="Hattori M."/>
            <person name="Tsuda M."/>
        </authorList>
    </citation>
    <scope>NUCLEOTIDE SEQUENCE [LARGE SCALE GENOMIC DNA]</scope>
    <source>
        <strain evidence="12">ATCC 17616 / 249</strain>
    </source>
</reference>
<dbReference type="InterPro" id="IPR051084">
    <property type="entry name" value="H+-coupled_symporters"/>
</dbReference>
<dbReference type="KEGG" id="bmu:Bmul_1648"/>
<dbReference type="RefSeq" id="WP_012213394.1">
    <property type="nucleotide sequence ID" value="NC_010084.1"/>
</dbReference>
<keyword evidence="3" id="KW-0813">Transport</keyword>
<keyword evidence="8 9" id="KW-0472">Membrane</keyword>
<dbReference type="STRING" id="395019.BMULJ_01594"/>
<evidence type="ECO:0000256" key="8">
    <source>
        <dbReference type="ARBA" id="ARBA00023136"/>
    </source>
</evidence>
<name>A0A0H3KEJ3_BURM1</name>
<feature type="transmembrane region" description="Helical" evidence="9">
    <location>
        <begin position="22"/>
        <end position="48"/>
    </location>
</feature>
<feature type="transmembrane region" description="Helical" evidence="9">
    <location>
        <begin position="370"/>
        <end position="395"/>
    </location>
</feature>
<comment type="similarity">
    <text evidence="2">Belongs to the major facilitator superfamily. Metabolite:H+ Symporter (MHS) family (TC 2.A.1.6) family.</text>
</comment>